<evidence type="ECO:0000313" key="2">
    <source>
        <dbReference type="EMBL" id="KAI9247660.1"/>
    </source>
</evidence>
<accession>A0AAD5P8A3</accession>
<dbReference type="AlphaFoldDB" id="A0AAD5P8A3"/>
<gene>
    <name evidence="2" type="ORF">BDA99DRAFT_525693</name>
</gene>
<evidence type="ECO:0000256" key="1">
    <source>
        <dbReference type="SAM" id="MobiDB-lite"/>
    </source>
</evidence>
<protein>
    <submittedName>
        <fullName evidence="2">Uncharacterized protein</fullName>
    </submittedName>
</protein>
<proteinExistence type="predicted"/>
<feature type="compositionally biased region" description="Acidic residues" evidence="1">
    <location>
        <begin position="162"/>
        <end position="175"/>
    </location>
</feature>
<comment type="caution">
    <text evidence="2">The sequence shown here is derived from an EMBL/GenBank/DDBJ whole genome shotgun (WGS) entry which is preliminary data.</text>
</comment>
<name>A0AAD5P8A3_9FUNG</name>
<reference evidence="2" key="2">
    <citation type="submission" date="2023-02" db="EMBL/GenBank/DDBJ databases">
        <authorList>
            <consortium name="DOE Joint Genome Institute"/>
            <person name="Mondo S.J."/>
            <person name="Chang Y."/>
            <person name="Wang Y."/>
            <person name="Ahrendt S."/>
            <person name="Andreopoulos W."/>
            <person name="Barry K."/>
            <person name="Beard J."/>
            <person name="Benny G.L."/>
            <person name="Blankenship S."/>
            <person name="Bonito G."/>
            <person name="Cuomo C."/>
            <person name="Desiro A."/>
            <person name="Gervers K.A."/>
            <person name="Hundley H."/>
            <person name="Kuo A."/>
            <person name="LaButti K."/>
            <person name="Lang B.F."/>
            <person name="Lipzen A."/>
            <person name="O'Donnell K."/>
            <person name="Pangilinan J."/>
            <person name="Reynolds N."/>
            <person name="Sandor L."/>
            <person name="Smith M.W."/>
            <person name="Tsang A."/>
            <person name="Grigoriev I.V."/>
            <person name="Stajich J.E."/>
            <person name="Spatafora J.W."/>
        </authorList>
    </citation>
    <scope>NUCLEOTIDE SEQUENCE</scope>
    <source>
        <strain evidence="2">RSA 2281</strain>
    </source>
</reference>
<dbReference type="Proteomes" id="UP001209540">
    <property type="component" value="Unassembled WGS sequence"/>
</dbReference>
<organism evidence="2 3">
    <name type="scientific">Phascolomyces articulosus</name>
    <dbReference type="NCBI Taxonomy" id="60185"/>
    <lineage>
        <taxon>Eukaryota</taxon>
        <taxon>Fungi</taxon>
        <taxon>Fungi incertae sedis</taxon>
        <taxon>Mucoromycota</taxon>
        <taxon>Mucoromycotina</taxon>
        <taxon>Mucoromycetes</taxon>
        <taxon>Mucorales</taxon>
        <taxon>Lichtheimiaceae</taxon>
        <taxon>Phascolomyces</taxon>
    </lineage>
</organism>
<evidence type="ECO:0000313" key="3">
    <source>
        <dbReference type="Proteomes" id="UP001209540"/>
    </source>
</evidence>
<reference evidence="2" key="1">
    <citation type="journal article" date="2022" name="IScience">
        <title>Evolution of zygomycete secretomes and the origins of terrestrial fungal ecologies.</title>
        <authorList>
            <person name="Chang Y."/>
            <person name="Wang Y."/>
            <person name="Mondo S."/>
            <person name="Ahrendt S."/>
            <person name="Andreopoulos W."/>
            <person name="Barry K."/>
            <person name="Beard J."/>
            <person name="Benny G.L."/>
            <person name="Blankenship S."/>
            <person name="Bonito G."/>
            <person name="Cuomo C."/>
            <person name="Desiro A."/>
            <person name="Gervers K.A."/>
            <person name="Hundley H."/>
            <person name="Kuo A."/>
            <person name="LaButti K."/>
            <person name="Lang B.F."/>
            <person name="Lipzen A."/>
            <person name="O'Donnell K."/>
            <person name="Pangilinan J."/>
            <person name="Reynolds N."/>
            <person name="Sandor L."/>
            <person name="Smith M.E."/>
            <person name="Tsang A."/>
            <person name="Grigoriev I.V."/>
            <person name="Stajich J.E."/>
            <person name="Spatafora J.W."/>
        </authorList>
    </citation>
    <scope>NUCLEOTIDE SEQUENCE</scope>
    <source>
        <strain evidence="2">RSA 2281</strain>
    </source>
</reference>
<keyword evidence="3" id="KW-1185">Reference proteome</keyword>
<sequence length="205" mass="23732">MTQSNKKFYFQSSFDENIQLKLHLKEFWITEDPCYWTLHYLQKLVSQDPGISRRDASIRLVNDSKIVQQHVVAGTVAETTTNSMNQYNRTIRGKNAFKNFFEKGSAAVIAESSVNFSVQKHRLRSSMAEQIANEEEEKITRKRCGVGEGSSSDAVQKQIKENEEESEDDSDTNEVDVWEQWKKFLDNPQNTNHLMQLSPEKHKII</sequence>
<dbReference type="EMBL" id="JAIXMP010000041">
    <property type="protein sequence ID" value="KAI9247660.1"/>
    <property type="molecule type" value="Genomic_DNA"/>
</dbReference>
<feature type="region of interest" description="Disordered" evidence="1">
    <location>
        <begin position="143"/>
        <end position="175"/>
    </location>
</feature>